<organism evidence="5 6">
    <name type="scientific">Paenibacillus odorifer</name>
    <dbReference type="NCBI Taxonomy" id="189426"/>
    <lineage>
        <taxon>Bacteria</taxon>
        <taxon>Bacillati</taxon>
        <taxon>Bacillota</taxon>
        <taxon>Bacilli</taxon>
        <taxon>Bacillales</taxon>
        <taxon>Paenibacillaceae</taxon>
        <taxon>Paenibacillus</taxon>
    </lineage>
</organism>
<feature type="domain" description="SLH" evidence="4">
    <location>
        <begin position="1274"/>
        <end position="1333"/>
    </location>
</feature>
<evidence type="ECO:0000256" key="2">
    <source>
        <dbReference type="SAM" id="MobiDB-lite"/>
    </source>
</evidence>
<evidence type="ECO:0000256" key="1">
    <source>
        <dbReference type="ARBA" id="ARBA00022737"/>
    </source>
</evidence>
<dbReference type="Proteomes" id="UP000187439">
    <property type="component" value="Unassembled WGS sequence"/>
</dbReference>
<evidence type="ECO:0000313" key="5">
    <source>
        <dbReference type="EMBL" id="OMD38789.1"/>
    </source>
</evidence>
<dbReference type="GO" id="GO:0003824">
    <property type="term" value="F:catalytic activity"/>
    <property type="evidence" value="ECO:0007669"/>
    <property type="project" value="InterPro"/>
</dbReference>
<feature type="region of interest" description="Disordered" evidence="2">
    <location>
        <begin position="975"/>
        <end position="994"/>
    </location>
</feature>
<dbReference type="CDD" id="cd00688">
    <property type="entry name" value="ISOPREN_C2_like"/>
    <property type="match status" value="3"/>
</dbReference>
<feature type="chain" id="PRO_5010268957" description="SLH domain-containing protein" evidence="3">
    <location>
        <begin position="30"/>
        <end position="1639"/>
    </location>
</feature>
<dbReference type="InterPro" id="IPR008930">
    <property type="entry name" value="Terpenoid_cyclase/PrenylTrfase"/>
</dbReference>
<keyword evidence="3" id="KW-0732">Signal</keyword>
<feature type="region of interest" description="Disordered" evidence="2">
    <location>
        <begin position="1105"/>
        <end position="1149"/>
    </location>
</feature>
<reference evidence="5 6" key="1">
    <citation type="submission" date="2016-10" db="EMBL/GenBank/DDBJ databases">
        <title>Paenibacillus species isolates.</title>
        <authorList>
            <person name="Beno S.M."/>
        </authorList>
    </citation>
    <scope>NUCLEOTIDE SEQUENCE [LARGE SCALE GENOMIC DNA]</scope>
    <source>
        <strain evidence="5 6">FSL H7-0710</strain>
    </source>
</reference>
<evidence type="ECO:0000313" key="6">
    <source>
        <dbReference type="Proteomes" id="UP000187439"/>
    </source>
</evidence>
<feature type="compositionally biased region" description="Gly residues" evidence="2">
    <location>
        <begin position="978"/>
        <end position="990"/>
    </location>
</feature>
<dbReference type="RefSeq" id="WP_076120096.1">
    <property type="nucleotide sequence ID" value="NZ_MPTC01000016.1"/>
</dbReference>
<dbReference type="InterPro" id="IPR001119">
    <property type="entry name" value="SLH_dom"/>
</dbReference>
<evidence type="ECO:0000259" key="4">
    <source>
        <dbReference type="PROSITE" id="PS51272"/>
    </source>
</evidence>
<dbReference type="Gene3D" id="1.50.10.20">
    <property type="match status" value="3"/>
</dbReference>
<dbReference type="EMBL" id="MPTC01000016">
    <property type="protein sequence ID" value="OMD38789.1"/>
    <property type="molecule type" value="Genomic_DNA"/>
</dbReference>
<accession>A0A1R0XUY9</accession>
<gene>
    <name evidence="5" type="ORF">BSK52_17880</name>
</gene>
<comment type="caution">
    <text evidence="5">The sequence shown here is derived from an EMBL/GenBank/DDBJ whole genome shotgun (WGS) entry which is preliminary data.</text>
</comment>
<dbReference type="Pfam" id="PF14478">
    <property type="entry name" value="DUF4430"/>
    <property type="match status" value="1"/>
</dbReference>
<dbReference type="Gene3D" id="2.170.130.30">
    <property type="match status" value="1"/>
</dbReference>
<proteinExistence type="predicted"/>
<feature type="compositionally biased region" description="Pro residues" evidence="2">
    <location>
        <begin position="1110"/>
        <end position="1122"/>
    </location>
</feature>
<sequence length="1639" mass="176104">MKKNKFLAWLLIVAVFITTFSTSVIPAHANEAIADSAVVTTEVDQALVEQINALVQEPDTEKPTILIEGIQDKQEVSSKDLSFKVVVTDNVYKDIIPVVKLNQVVLSATNGEYKASLNPGSNVIAVTAVDGAGNKADNVTYQVTYKITAKEQLDKSLAYIVNTVKNPSFGTGSGEWSILSLARANYKVPNGYYNLYYNNVVTKISSMIKEDGKLDANKSTENSRAILGLTSIGKDITDVAGHDLRNALADYQYIQKQGNNGPIFALIALDSYNYEIPVLFPDPDEKGVIYQSTRENLVQYILDKEVKKGAADAGGWALGVTKADVDMTGMAMQALAPYYAKDPNVKAAVDRAIAWLSSVQNDQGGFTSWGSTSSESIAQVVVALTGVGVDPHSDPRFIKEGNSLIDALLSFSGPDGGFKHILTGKVDAMATDQGTYALVSYDRLINNSKRLYDMTDVQLEQPTTVVAKQQLNKNLAYILNTVKNPSFGTGSGEWSILSLARANYEVPSGYYNLYYNNVATEVAKLMKNGKLDASKSTEHSRAILGLTSIGKDITNVAGYDLRNALADFQYVQKQGLNGPIFALIALDSHNYDIPVVEGVTDQTTRENLVQYILEKEAPTGGWALFGTKADTDITGMTMQALAPYYAKDPNVKAAVDRAVAWLSSTQNDQGGFTSWGSTSSESIAQVIVALTGVGVDPHSDPRFVKKGNSLIDALLTFADPDGGFKHILTGRVDGMATDQGTYALVSYDRLTNHSNRLFDMNDVVIEQSPVQPEGPKEFPLPSGDKPEVIINDDAHDYIVPISAGDSNKEITVVIPKGQQSKVSVSLPSNSDLPQIEAAKGDVSVVIPKGAKVTSGDASAIELMSPLTGTEAALKDSLNQIISQDKKLESIIHAFSMGGSARVEFSQFITLTFKDLKGKDAAYIQNGAPHAIQKFASDDLGFASGKSEYAYDSGNDLIVKTNHFTDYIAYSSSAVQTPGGDGNGGNEGGGTTPSKTYVTLPVDKLTIKKGYVVPSVQVELQSGDTVWSVLERVLDSRDIDYRYSWNSTFGSVYVESIAGDGEFDHGSGSGWMYNVNGNYPNYGASSYNLSAGDRIQWRYTTNLGADLNAPMPTPSATPKPSGTPAPGGGTNPEASSVPNVSPSPTATPNGIEQLYKDADKISSWAFSAIETATVKGYIQGNNGQVNPKDHITRAEFTKILVSALELDIKSDKGITYKDVALGDWFYPYVNAAHKAGLITGFNNEFKPNDKITREQMAAIIVRALSIPATKPGTAIKDINTASAWAKADVETIVATGLMLGDNNQFKPKELVTREMAVVVATRTHDYKSGDKAVSPYIQNTAAFLQKTVTNPVIASVGGDWTVFGLARSGVKVPDSYYAKYYANVEATLKEKAGKLHSVKYTEYDRVILALTSIGKNIDKVAGYNLLEPLADFDTVIKQGINGPVFALIALDSNHYDIPVVKDVKTQTTRELLIDYILGREISGGGWALGSNATEADPDITGMVIQGLTPYYKTNAKVTAAVDRGITWLSKTQTADGGFASWESTNSESIAQVIVALTGLGIDPHKDSRFIKNGHSAVDALLGFAAAEGGFYHVKQGGVGNGGAKPGEVDLMATDQAMYALVAYDRFVKGQTSLYDMTDVK</sequence>
<dbReference type="Pfam" id="PF00432">
    <property type="entry name" value="Prenyltrans"/>
    <property type="match status" value="3"/>
</dbReference>
<feature type="signal peptide" evidence="3">
    <location>
        <begin position="1"/>
        <end position="29"/>
    </location>
</feature>
<dbReference type="Gene3D" id="2.60.40.10">
    <property type="entry name" value="Immunoglobulins"/>
    <property type="match status" value="1"/>
</dbReference>
<feature type="compositionally biased region" description="Polar residues" evidence="2">
    <location>
        <begin position="1131"/>
        <end position="1149"/>
    </location>
</feature>
<dbReference type="InterPro" id="IPR027954">
    <property type="entry name" value="Transcobalamin-like_C"/>
</dbReference>
<dbReference type="InterPro" id="IPR001330">
    <property type="entry name" value="Prenyltrans"/>
</dbReference>
<dbReference type="Pfam" id="PF00395">
    <property type="entry name" value="SLH"/>
    <property type="match status" value="3"/>
</dbReference>
<protein>
    <recommendedName>
        <fullName evidence="4">SLH domain-containing protein</fullName>
    </recommendedName>
</protein>
<dbReference type="SUPFAM" id="SSF48239">
    <property type="entry name" value="Terpenoid cyclases/Protein prenyltransferases"/>
    <property type="match status" value="3"/>
</dbReference>
<dbReference type="InterPro" id="IPR013783">
    <property type="entry name" value="Ig-like_fold"/>
</dbReference>
<dbReference type="PROSITE" id="PS51272">
    <property type="entry name" value="SLH"/>
    <property type="match status" value="3"/>
</dbReference>
<keyword evidence="1" id="KW-0677">Repeat</keyword>
<name>A0A1R0XUY9_9BACL</name>
<feature type="domain" description="SLH" evidence="4">
    <location>
        <begin position="1151"/>
        <end position="1209"/>
    </location>
</feature>
<evidence type="ECO:0000256" key="3">
    <source>
        <dbReference type="SAM" id="SignalP"/>
    </source>
</evidence>
<feature type="domain" description="SLH" evidence="4">
    <location>
        <begin position="1211"/>
        <end position="1273"/>
    </location>
</feature>